<protein>
    <recommendedName>
        <fullName evidence="1">F-box domain-containing protein</fullName>
    </recommendedName>
</protein>
<feature type="domain" description="F-box" evidence="1">
    <location>
        <begin position="9"/>
        <end position="45"/>
    </location>
</feature>
<evidence type="ECO:0000313" key="2">
    <source>
        <dbReference type="EMBL" id="CAJ0593695.1"/>
    </source>
</evidence>
<dbReference type="InterPro" id="IPR036047">
    <property type="entry name" value="F-box-like_dom_sf"/>
</dbReference>
<keyword evidence="3" id="KW-1185">Reference proteome</keyword>
<dbReference type="InterPro" id="IPR001810">
    <property type="entry name" value="F-box_dom"/>
</dbReference>
<dbReference type="Pfam" id="PF00646">
    <property type="entry name" value="F-box"/>
    <property type="match status" value="1"/>
</dbReference>
<dbReference type="PANTHER" id="PTHR21503:SF8">
    <property type="entry name" value="F-BOX ASSOCIATED DOMAIN-CONTAINING PROTEIN-RELATED"/>
    <property type="match status" value="1"/>
</dbReference>
<gene>
    <name evidence="2" type="ORF">CYNAS_LOCUS5678</name>
</gene>
<dbReference type="EMBL" id="CATQJL010000112">
    <property type="protein sequence ID" value="CAJ0593695.1"/>
    <property type="molecule type" value="Genomic_DNA"/>
</dbReference>
<accession>A0AA36GIV2</accession>
<evidence type="ECO:0000259" key="1">
    <source>
        <dbReference type="Pfam" id="PF00646"/>
    </source>
</evidence>
<dbReference type="SUPFAM" id="SSF81383">
    <property type="entry name" value="F-box domain"/>
    <property type="match status" value="1"/>
</dbReference>
<name>A0AA36GIV2_CYLNA</name>
<reference evidence="2" key="1">
    <citation type="submission" date="2023-07" db="EMBL/GenBank/DDBJ databases">
        <authorList>
            <consortium name="CYATHOMIX"/>
        </authorList>
    </citation>
    <scope>NUCLEOTIDE SEQUENCE</scope>
    <source>
        <strain evidence="2">N/A</strain>
    </source>
</reference>
<sequence>MSGEHMCQWHDLPAEMKVAVLRYLPFHSLMRFMLLSRESYFLASQAKITVFVFKVHYEKKNQCLVLSIAWAKHGEESYDWCYSWYEVKILQRSAGGSVIIHKKDRRIYCEHDADSVGMQVLFHYTKLFDVQDVEIEDLVMSSGLYCMLHGQLNGLTLHAKRFTLCIGDNQLISSLVPFLPSFSSIIITYAFKNGILTTISSDVFDHEAIRTAQYLDTTDFSADLSDKQICNLKASGLHVYSPHITSRSINRMIHQWFKGEREIDFIEIDTDGDLSWNQLLNEIDPRRIQPGREHGYQDYGDMVAKVLHSDHDGDIYIAVCDNHCELGRP</sequence>
<dbReference type="AlphaFoldDB" id="A0AA36GIV2"/>
<evidence type="ECO:0000313" key="3">
    <source>
        <dbReference type="Proteomes" id="UP001176961"/>
    </source>
</evidence>
<dbReference type="Proteomes" id="UP001176961">
    <property type="component" value="Unassembled WGS sequence"/>
</dbReference>
<dbReference type="PANTHER" id="PTHR21503">
    <property type="entry name" value="F-BOX-CONTAINING HYPOTHETICAL PROTEIN C.ELEGANS"/>
    <property type="match status" value="1"/>
</dbReference>
<organism evidence="2 3">
    <name type="scientific">Cylicocyclus nassatus</name>
    <name type="common">Nematode worm</name>
    <dbReference type="NCBI Taxonomy" id="53992"/>
    <lineage>
        <taxon>Eukaryota</taxon>
        <taxon>Metazoa</taxon>
        <taxon>Ecdysozoa</taxon>
        <taxon>Nematoda</taxon>
        <taxon>Chromadorea</taxon>
        <taxon>Rhabditida</taxon>
        <taxon>Rhabditina</taxon>
        <taxon>Rhabditomorpha</taxon>
        <taxon>Strongyloidea</taxon>
        <taxon>Strongylidae</taxon>
        <taxon>Cylicocyclus</taxon>
    </lineage>
</organism>
<comment type="caution">
    <text evidence="2">The sequence shown here is derived from an EMBL/GenBank/DDBJ whole genome shotgun (WGS) entry which is preliminary data.</text>
</comment>
<proteinExistence type="predicted"/>